<keyword evidence="2" id="KW-0645">Protease</keyword>
<dbReference type="PROSITE" id="PS00137">
    <property type="entry name" value="SUBTILASE_HIS"/>
    <property type="match status" value="1"/>
</dbReference>
<protein>
    <recommendedName>
        <fullName evidence="6">subtilisin</fullName>
        <ecNumber evidence="6">3.4.21.62</ecNumber>
    </recommendedName>
</protein>
<dbReference type="EMBL" id="BDSP01000286">
    <property type="protein sequence ID" value="GAX29195.1"/>
    <property type="molecule type" value="Genomic_DNA"/>
</dbReference>
<keyword evidence="4" id="KW-0720">Serine protease</keyword>
<dbReference type="SUPFAM" id="SSF52743">
    <property type="entry name" value="Subtilisin-like"/>
    <property type="match status" value="1"/>
</dbReference>
<dbReference type="PROSITE" id="PS51892">
    <property type="entry name" value="SUBTILASE"/>
    <property type="match status" value="1"/>
</dbReference>
<dbReference type="InterPro" id="IPR050131">
    <property type="entry name" value="Peptidase_S8_subtilisin-like"/>
</dbReference>
<dbReference type="InterPro" id="IPR015500">
    <property type="entry name" value="Peptidase_S8_subtilisin-rel"/>
</dbReference>
<evidence type="ECO:0000256" key="4">
    <source>
        <dbReference type="ARBA" id="ARBA00022825"/>
    </source>
</evidence>
<evidence type="ECO:0000256" key="5">
    <source>
        <dbReference type="ARBA" id="ARBA00023529"/>
    </source>
</evidence>
<feature type="chain" id="PRO_5013232890" description="subtilisin" evidence="8">
    <location>
        <begin position="24"/>
        <end position="305"/>
    </location>
</feature>
<comment type="caution">
    <text evidence="10">The sequence shown here is derived from an EMBL/GenBank/DDBJ whole genome shotgun (WGS) entry which is preliminary data.</text>
</comment>
<dbReference type="PROSITE" id="PS00136">
    <property type="entry name" value="SUBTILASE_ASP"/>
    <property type="match status" value="1"/>
</dbReference>
<evidence type="ECO:0000256" key="8">
    <source>
        <dbReference type="SAM" id="SignalP"/>
    </source>
</evidence>
<proteinExistence type="inferred from homology"/>
<organism evidence="10 11">
    <name type="scientific">Fistulifera solaris</name>
    <name type="common">Oleaginous diatom</name>
    <dbReference type="NCBI Taxonomy" id="1519565"/>
    <lineage>
        <taxon>Eukaryota</taxon>
        <taxon>Sar</taxon>
        <taxon>Stramenopiles</taxon>
        <taxon>Ochrophyta</taxon>
        <taxon>Bacillariophyta</taxon>
        <taxon>Bacillariophyceae</taxon>
        <taxon>Bacillariophycidae</taxon>
        <taxon>Naviculales</taxon>
        <taxon>Naviculaceae</taxon>
        <taxon>Fistulifera</taxon>
    </lineage>
</organism>
<dbReference type="InterPro" id="IPR036852">
    <property type="entry name" value="Peptidase_S8/S53_dom_sf"/>
</dbReference>
<dbReference type="Proteomes" id="UP000198406">
    <property type="component" value="Unassembled WGS sequence"/>
</dbReference>
<dbReference type="InterPro" id="IPR022398">
    <property type="entry name" value="Peptidase_S8_His-AS"/>
</dbReference>
<dbReference type="InterPro" id="IPR023827">
    <property type="entry name" value="Peptidase_S8_Asp-AS"/>
</dbReference>
<keyword evidence="11" id="KW-1185">Reference proteome</keyword>
<sequence length="305" mass="33723">MRKRTLRSSIILIWAFLWPATHAQEKIPGQYIVFYTPDADRIATNERLFFSNTIASSDSFQVLQELEQGIAVTGITDEQYQEILQDKSVESVIPDFKLHLHTVQPNPPNWGLDRIDQANLPLDNAYEFNYDGSGVEVYVIDTGIRATHEQFGDRVRCGIQLIDNACIDRQGHGTHVAGTIGGAAVGVAKNVQLVNVNVFGANDYALFSTLFAALEYVRQEKQANPSIPMIINMSIGFRGVFPAFERAIDDVVAEGIVVVVSAGNSARSSCQLEPVTSGIGVPAFRIMVRVSISTRPESTYYRVRI</sequence>
<evidence type="ECO:0000313" key="10">
    <source>
        <dbReference type="EMBL" id="GAX29195.1"/>
    </source>
</evidence>
<evidence type="ECO:0000256" key="1">
    <source>
        <dbReference type="ARBA" id="ARBA00011073"/>
    </source>
</evidence>
<comment type="caution">
    <text evidence="7">Lacks conserved residue(s) required for the propagation of feature annotation.</text>
</comment>
<gene>
    <name evidence="10" type="ORF">FisN_28Lu053</name>
</gene>
<comment type="catalytic activity">
    <reaction evidence="5">
        <text>Hydrolysis of proteins with broad specificity for peptide bonds, and a preference for a large uncharged residue in P1. Hydrolyzes peptide amides.</text>
        <dbReference type="EC" id="3.4.21.62"/>
    </reaction>
</comment>
<dbReference type="InterPro" id="IPR000209">
    <property type="entry name" value="Peptidase_S8/S53_dom"/>
</dbReference>
<dbReference type="PANTHER" id="PTHR43806">
    <property type="entry name" value="PEPTIDASE S8"/>
    <property type="match status" value="1"/>
</dbReference>
<dbReference type="OrthoDB" id="2015864at2759"/>
<evidence type="ECO:0000256" key="3">
    <source>
        <dbReference type="ARBA" id="ARBA00022801"/>
    </source>
</evidence>
<dbReference type="GO" id="GO:0006508">
    <property type="term" value="P:proteolysis"/>
    <property type="evidence" value="ECO:0007669"/>
    <property type="project" value="UniProtKB-KW"/>
</dbReference>
<dbReference type="Gene3D" id="3.40.50.200">
    <property type="entry name" value="Peptidase S8/S53 domain"/>
    <property type="match status" value="1"/>
</dbReference>
<evidence type="ECO:0000256" key="6">
    <source>
        <dbReference type="ARBA" id="ARBA00023619"/>
    </source>
</evidence>
<dbReference type="GO" id="GO:0005615">
    <property type="term" value="C:extracellular space"/>
    <property type="evidence" value="ECO:0007669"/>
    <property type="project" value="TreeGrafter"/>
</dbReference>
<evidence type="ECO:0000256" key="2">
    <source>
        <dbReference type="ARBA" id="ARBA00022670"/>
    </source>
</evidence>
<dbReference type="GO" id="GO:0004252">
    <property type="term" value="F:serine-type endopeptidase activity"/>
    <property type="evidence" value="ECO:0007669"/>
    <property type="project" value="UniProtKB-EC"/>
</dbReference>
<feature type="signal peptide" evidence="8">
    <location>
        <begin position="1"/>
        <end position="23"/>
    </location>
</feature>
<feature type="domain" description="Peptidase S8/S53" evidence="9">
    <location>
        <begin position="132"/>
        <end position="266"/>
    </location>
</feature>
<dbReference type="PANTHER" id="PTHR43806:SF11">
    <property type="entry name" value="CEREVISIN-RELATED"/>
    <property type="match status" value="1"/>
</dbReference>
<accession>A0A1Z5KSX4</accession>
<evidence type="ECO:0000259" key="9">
    <source>
        <dbReference type="Pfam" id="PF00082"/>
    </source>
</evidence>
<dbReference type="EC" id="3.4.21.62" evidence="6"/>
<dbReference type="AlphaFoldDB" id="A0A1Z5KSX4"/>
<evidence type="ECO:0000256" key="7">
    <source>
        <dbReference type="PROSITE-ProRule" id="PRU01240"/>
    </source>
</evidence>
<reference evidence="10 11" key="1">
    <citation type="journal article" date="2015" name="Plant Cell">
        <title>Oil accumulation by the oleaginous diatom Fistulifera solaris as revealed by the genome and transcriptome.</title>
        <authorList>
            <person name="Tanaka T."/>
            <person name="Maeda Y."/>
            <person name="Veluchamy A."/>
            <person name="Tanaka M."/>
            <person name="Abida H."/>
            <person name="Marechal E."/>
            <person name="Bowler C."/>
            <person name="Muto M."/>
            <person name="Sunaga Y."/>
            <person name="Tanaka M."/>
            <person name="Yoshino T."/>
            <person name="Taniguchi T."/>
            <person name="Fukuda Y."/>
            <person name="Nemoto M."/>
            <person name="Matsumoto M."/>
            <person name="Wong P.S."/>
            <person name="Aburatani S."/>
            <person name="Fujibuchi W."/>
        </authorList>
    </citation>
    <scope>NUCLEOTIDE SEQUENCE [LARGE SCALE GENOMIC DNA]</scope>
    <source>
        <strain evidence="10 11">JPCC DA0580</strain>
    </source>
</reference>
<dbReference type="InParanoid" id="A0A1Z5KSX4"/>
<dbReference type="Pfam" id="PF00082">
    <property type="entry name" value="Peptidase_S8"/>
    <property type="match status" value="1"/>
</dbReference>
<keyword evidence="8" id="KW-0732">Signal</keyword>
<comment type="similarity">
    <text evidence="1 7">Belongs to the peptidase S8 family.</text>
</comment>
<keyword evidence="3" id="KW-0378">Hydrolase</keyword>
<name>A0A1Z5KSX4_FISSO</name>
<evidence type="ECO:0000313" key="11">
    <source>
        <dbReference type="Proteomes" id="UP000198406"/>
    </source>
</evidence>
<dbReference type="PRINTS" id="PR00723">
    <property type="entry name" value="SUBTILISIN"/>
</dbReference>